<reference evidence="7" key="1">
    <citation type="submission" date="2021-10" db="EMBL/GenBank/DDBJ databases">
        <title>Loktanella gaetbuli sp. nov., isolated from a tidal flat.</title>
        <authorList>
            <person name="Park S."/>
            <person name="Yoon J.-H."/>
        </authorList>
    </citation>
    <scope>NUCLEOTIDE SEQUENCE</scope>
    <source>
        <strain evidence="7">TSTF-M6</strain>
    </source>
</reference>
<evidence type="ECO:0000256" key="1">
    <source>
        <dbReference type="ARBA" id="ARBA00004141"/>
    </source>
</evidence>
<dbReference type="InterPro" id="IPR006977">
    <property type="entry name" value="Yip1_dom"/>
</dbReference>
<evidence type="ECO:0000256" key="5">
    <source>
        <dbReference type="SAM" id="Phobius"/>
    </source>
</evidence>
<evidence type="ECO:0000256" key="4">
    <source>
        <dbReference type="ARBA" id="ARBA00023136"/>
    </source>
</evidence>
<name>A0ABS8BQK1_9RHOB</name>
<dbReference type="Proteomes" id="UP001138961">
    <property type="component" value="Unassembled WGS sequence"/>
</dbReference>
<feature type="transmembrane region" description="Helical" evidence="5">
    <location>
        <begin position="129"/>
        <end position="149"/>
    </location>
</feature>
<evidence type="ECO:0000259" key="6">
    <source>
        <dbReference type="Pfam" id="PF04893"/>
    </source>
</evidence>
<organism evidence="7 8">
    <name type="scientific">Loktanella gaetbuli</name>
    <dbReference type="NCBI Taxonomy" id="2881335"/>
    <lineage>
        <taxon>Bacteria</taxon>
        <taxon>Pseudomonadati</taxon>
        <taxon>Pseudomonadota</taxon>
        <taxon>Alphaproteobacteria</taxon>
        <taxon>Rhodobacterales</taxon>
        <taxon>Roseobacteraceae</taxon>
        <taxon>Loktanella</taxon>
    </lineage>
</organism>
<evidence type="ECO:0000313" key="8">
    <source>
        <dbReference type="Proteomes" id="UP001138961"/>
    </source>
</evidence>
<feature type="transmembrane region" description="Helical" evidence="5">
    <location>
        <begin position="161"/>
        <end position="184"/>
    </location>
</feature>
<comment type="subcellular location">
    <subcellularLocation>
        <location evidence="1">Membrane</location>
        <topology evidence="1">Multi-pass membrane protein</topology>
    </subcellularLocation>
</comment>
<feature type="transmembrane region" description="Helical" evidence="5">
    <location>
        <begin position="98"/>
        <end position="123"/>
    </location>
</feature>
<feature type="transmembrane region" description="Helical" evidence="5">
    <location>
        <begin position="29"/>
        <end position="53"/>
    </location>
</feature>
<evidence type="ECO:0000256" key="3">
    <source>
        <dbReference type="ARBA" id="ARBA00022989"/>
    </source>
</evidence>
<gene>
    <name evidence="7" type="ORF">LGQ03_01965</name>
</gene>
<dbReference type="EMBL" id="JAJATZ010000001">
    <property type="protein sequence ID" value="MCB5197998.1"/>
    <property type="molecule type" value="Genomic_DNA"/>
</dbReference>
<keyword evidence="2 5" id="KW-0812">Transmembrane</keyword>
<dbReference type="RefSeq" id="WP_226747030.1">
    <property type="nucleotide sequence ID" value="NZ_JAJATZ010000001.1"/>
</dbReference>
<accession>A0ABS8BQK1</accession>
<feature type="transmembrane region" description="Helical" evidence="5">
    <location>
        <begin position="65"/>
        <end position="86"/>
    </location>
</feature>
<protein>
    <submittedName>
        <fullName evidence="7">YIP1 family protein</fullName>
    </submittedName>
</protein>
<keyword evidence="4 5" id="KW-0472">Membrane</keyword>
<feature type="domain" description="Yip1" evidence="6">
    <location>
        <begin position="10"/>
        <end position="174"/>
    </location>
</feature>
<proteinExistence type="predicted"/>
<sequence length="189" mass="19947">MINADFLKRSLIDPAGTARGLMSYHLAPLTLWSILAVVAICSTILVGVGSMILGSAPDTMAMMPFVVAIVLASSLVVLIFAIYLTGRSLGGQGRLDQTILLVAWWQGIGLVIQLFQTFVMVLLPPLSGIVTLAGFAWLLFALLHFVNVLHGFDSLLKSLGTVALGIIGFSFGIALFLTLIGVGFQGGSI</sequence>
<keyword evidence="3 5" id="KW-1133">Transmembrane helix</keyword>
<dbReference type="Pfam" id="PF04893">
    <property type="entry name" value="Yip1"/>
    <property type="match status" value="1"/>
</dbReference>
<evidence type="ECO:0000313" key="7">
    <source>
        <dbReference type="EMBL" id="MCB5197998.1"/>
    </source>
</evidence>
<evidence type="ECO:0000256" key="2">
    <source>
        <dbReference type="ARBA" id="ARBA00022692"/>
    </source>
</evidence>
<keyword evidence="8" id="KW-1185">Reference proteome</keyword>
<comment type="caution">
    <text evidence="7">The sequence shown here is derived from an EMBL/GenBank/DDBJ whole genome shotgun (WGS) entry which is preliminary data.</text>
</comment>